<gene>
    <name evidence="2" type="ORF">ERX27_02305</name>
</gene>
<dbReference type="Pfam" id="PF08378">
    <property type="entry name" value="NERD"/>
    <property type="match status" value="1"/>
</dbReference>
<dbReference type="EMBL" id="SCWA01000003">
    <property type="protein sequence ID" value="TDL98629.1"/>
    <property type="molecule type" value="Genomic_DNA"/>
</dbReference>
<dbReference type="PROSITE" id="PS50965">
    <property type="entry name" value="NERD"/>
    <property type="match status" value="1"/>
</dbReference>
<name>A0A4R6BFP1_9STAP</name>
<dbReference type="RefSeq" id="WP_133431222.1">
    <property type="nucleotide sequence ID" value="NZ_CP092172.1"/>
</dbReference>
<proteinExistence type="predicted"/>
<reference evidence="2 3" key="1">
    <citation type="submission" date="2019-01" db="EMBL/GenBank/DDBJ databases">
        <title>Draft genome sequences of the type strains of six Macrococcus species.</title>
        <authorList>
            <person name="Mazhar S."/>
            <person name="Altermann E."/>
            <person name="Hill C."/>
            <person name="Mcauliffe O."/>
        </authorList>
    </citation>
    <scope>NUCLEOTIDE SEQUENCE [LARGE SCALE GENOMIC DNA]</scope>
    <source>
        <strain evidence="2 3">CCM4811</strain>
    </source>
</reference>
<sequence>MEIVKRLTKTESFQQLEQKLMRTQTTEEDMLKWQRRLRGFQGEKQFASLVEKHLTEGIVMFDLILSFNNKEFQIDALLLMQDDIYLFEVKNFSDDIFIKQHQFFYVDSGHEIPMLLMQKERTLQLFNQFLHAHGLNYTVHYYHVFINPDQQIFGHMPDNHCLNFVSATHLIKNISNVPNFFPHNHLVKALMDRHIKQSQYEKPIQLSFEECRKGILCECGLYFLQKQTLRKITCPCGKTYSVDEVMERAVKEISLFFNDKPLTVRQIHLWSDGLLHKKTISRYLDRNFTKHNETKGRFYTCN</sequence>
<protein>
    <submittedName>
        <fullName evidence="2">NERD domain-containing protein</fullName>
    </submittedName>
</protein>
<dbReference type="OrthoDB" id="2417706at2"/>
<dbReference type="Proteomes" id="UP000295310">
    <property type="component" value="Unassembled WGS sequence"/>
</dbReference>
<dbReference type="AlphaFoldDB" id="A0A4R6BFP1"/>
<evidence type="ECO:0000313" key="2">
    <source>
        <dbReference type="EMBL" id="TDL98629.1"/>
    </source>
</evidence>
<feature type="domain" description="NERD" evidence="1">
    <location>
        <begin position="38"/>
        <end position="149"/>
    </location>
</feature>
<organism evidence="2 3">
    <name type="scientific">Macrococcus brunensis</name>
    <dbReference type="NCBI Taxonomy" id="198483"/>
    <lineage>
        <taxon>Bacteria</taxon>
        <taxon>Bacillati</taxon>
        <taxon>Bacillota</taxon>
        <taxon>Bacilli</taxon>
        <taxon>Bacillales</taxon>
        <taxon>Staphylococcaceae</taxon>
        <taxon>Macrococcus</taxon>
    </lineage>
</organism>
<evidence type="ECO:0000313" key="3">
    <source>
        <dbReference type="Proteomes" id="UP000295310"/>
    </source>
</evidence>
<keyword evidence="3" id="KW-1185">Reference proteome</keyword>
<accession>A0A4R6BFP1</accession>
<evidence type="ECO:0000259" key="1">
    <source>
        <dbReference type="PROSITE" id="PS50965"/>
    </source>
</evidence>
<comment type="caution">
    <text evidence="2">The sequence shown here is derived from an EMBL/GenBank/DDBJ whole genome shotgun (WGS) entry which is preliminary data.</text>
</comment>
<dbReference type="InterPro" id="IPR011528">
    <property type="entry name" value="NERD"/>
</dbReference>